<evidence type="ECO:0000313" key="1">
    <source>
        <dbReference type="EMBL" id="RKN15670.1"/>
    </source>
</evidence>
<dbReference type="Proteomes" id="UP000271548">
    <property type="component" value="Unassembled WGS sequence"/>
</dbReference>
<comment type="caution">
    <text evidence="1">The sequence shown here is derived from an EMBL/GenBank/DDBJ whole genome shotgun (WGS) entry which is preliminary data.</text>
</comment>
<keyword evidence="2" id="KW-1185">Reference proteome</keyword>
<evidence type="ECO:0008006" key="3">
    <source>
        <dbReference type="Google" id="ProtNLM"/>
    </source>
</evidence>
<protein>
    <recommendedName>
        <fullName evidence="3">ATP-binding protein</fullName>
    </recommendedName>
</protein>
<evidence type="ECO:0000313" key="2">
    <source>
        <dbReference type="Proteomes" id="UP000271548"/>
    </source>
</evidence>
<sequence>MLKADDRDEERILTANPFVVPQRGWDDRRPLCPWKHAEHNAYYVPVDHTEEAFRDFCNKVGDPATSVNRSTMIVAVGGEGCGKTALLHRCAHWLDAELRSCKIDSVIVDLTDETGLGLASDARLVHWTERLVDRIAIKNVLKSTLQKELSDRKSDPRSALPLLGDLLENIPKVLHVILPGIEFLAEATVLASLARPYLNLYTECTSEDLRRSLRMPGTPGLDSVVELEVGVLSVEDGWVFVQSRLAAAALAATAPTIDEATVRRYMEERIKGRGTTTIRELNLICAAVFADAQGNSRPAIEFSDFSAYYLRNGVL</sequence>
<name>A0ABX9QYG9_9ACTN</name>
<accession>A0ABX9QYG9</accession>
<organism evidence="1 2">
    <name type="scientific">Micromonospora musae</name>
    <dbReference type="NCBI Taxonomy" id="1894970"/>
    <lineage>
        <taxon>Bacteria</taxon>
        <taxon>Bacillati</taxon>
        <taxon>Actinomycetota</taxon>
        <taxon>Actinomycetes</taxon>
        <taxon>Micromonosporales</taxon>
        <taxon>Micromonosporaceae</taxon>
        <taxon>Micromonospora</taxon>
    </lineage>
</organism>
<reference evidence="1 2" key="1">
    <citation type="submission" date="2018-09" db="EMBL/GenBank/DDBJ databases">
        <title>Micromonospora sp. nov. MS1-9, isolated from a root of Musa sp.</title>
        <authorList>
            <person name="Kuncharoen N."/>
            <person name="Kudo T."/>
            <person name="Ohkuma M."/>
            <person name="Yuki M."/>
            <person name="Tanasupawat S."/>
        </authorList>
    </citation>
    <scope>NUCLEOTIDE SEQUENCE [LARGE SCALE GENOMIC DNA]</scope>
    <source>
        <strain evidence="1 2">NGC1-4</strain>
    </source>
</reference>
<proteinExistence type="predicted"/>
<gene>
    <name evidence="1" type="ORF">D7147_24665</name>
</gene>
<dbReference type="EMBL" id="RAZS01000010">
    <property type="protein sequence ID" value="RKN15670.1"/>
    <property type="molecule type" value="Genomic_DNA"/>
</dbReference>